<feature type="non-terminal residue" evidence="1">
    <location>
        <position position="1"/>
    </location>
</feature>
<dbReference type="AlphaFoldDB" id="A0A6S7LTQ8"/>
<gene>
    <name evidence="1" type="ORF">PACLA_8A057479</name>
</gene>
<reference evidence="1" key="1">
    <citation type="submission" date="2020-04" db="EMBL/GenBank/DDBJ databases">
        <authorList>
            <person name="Alioto T."/>
            <person name="Alioto T."/>
            <person name="Gomez Garrido J."/>
        </authorList>
    </citation>
    <scope>NUCLEOTIDE SEQUENCE</scope>
    <source>
        <strain evidence="1">A484AB</strain>
    </source>
</reference>
<organism evidence="1 2">
    <name type="scientific">Paramuricea clavata</name>
    <name type="common">Red gorgonian</name>
    <name type="synonym">Violescent sea-whip</name>
    <dbReference type="NCBI Taxonomy" id="317549"/>
    <lineage>
        <taxon>Eukaryota</taxon>
        <taxon>Metazoa</taxon>
        <taxon>Cnidaria</taxon>
        <taxon>Anthozoa</taxon>
        <taxon>Octocorallia</taxon>
        <taxon>Malacalcyonacea</taxon>
        <taxon>Plexauridae</taxon>
        <taxon>Paramuricea</taxon>
    </lineage>
</organism>
<sequence length="61" mass="6934">FDPDPEIGSVLDNNTDDSIDLSGKYMRFLKDRECVNGENHSKQRDCRVKAPVHISEARSVQ</sequence>
<dbReference type="Proteomes" id="UP001152795">
    <property type="component" value="Unassembled WGS sequence"/>
</dbReference>
<accession>A0A6S7LTQ8</accession>
<keyword evidence="2" id="KW-1185">Reference proteome</keyword>
<feature type="non-terminal residue" evidence="1">
    <location>
        <position position="61"/>
    </location>
</feature>
<evidence type="ECO:0000313" key="1">
    <source>
        <dbReference type="EMBL" id="CAB4043703.1"/>
    </source>
</evidence>
<proteinExistence type="predicted"/>
<evidence type="ECO:0000313" key="2">
    <source>
        <dbReference type="Proteomes" id="UP001152795"/>
    </source>
</evidence>
<dbReference type="EMBL" id="CACRXK020032943">
    <property type="protein sequence ID" value="CAB4043703.1"/>
    <property type="molecule type" value="Genomic_DNA"/>
</dbReference>
<name>A0A6S7LTQ8_PARCT</name>
<protein>
    <submittedName>
        <fullName evidence="1">Uncharacterized protein</fullName>
    </submittedName>
</protein>
<comment type="caution">
    <text evidence="1">The sequence shown here is derived from an EMBL/GenBank/DDBJ whole genome shotgun (WGS) entry which is preliminary data.</text>
</comment>